<dbReference type="NCBIfam" id="TIGR00093">
    <property type="entry name" value="pseudouridine synthase"/>
    <property type="match status" value="1"/>
</dbReference>
<dbReference type="PANTHER" id="PTHR47683:SF4">
    <property type="entry name" value="PSEUDOURIDINE SYNTHASE"/>
    <property type="match status" value="1"/>
</dbReference>
<dbReference type="CDD" id="cd00165">
    <property type="entry name" value="S4"/>
    <property type="match status" value="1"/>
</dbReference>
<comment type="function">
    <text evidence="5">Responsible for synthesis of pseudouridine from uracil-516 in 16S ribosomal RNA.</text>
</comment>
<proteinExistence type="inferred from homology"/>
<dbReference type="InterPro" id="IPR006145">
    <property type="entry name" value="PsdUridine_synth_RsuA/RluA"/>
</dbReference>
<organism evidence="9 10">
    <name type="scientific">Halomonas dongshanensis</name>
    <dbReference type="NCBI Taxonomy" id="2890835"/>
    <lineage>
        <taxon>Bacteria</taxon>
        <taxon>Pseudomonadati</taxon>
        <taxon>Pseudomonadota</taxon>
        <taxon>Gammaproteobacteria</taxon>
        <taxon>Oceanospirillales</taxon>
        <taxon>Halomonadaceae</taxon>
        <taxon>Halomonas</taxon>
    </lineage>
</organism>
<dbReference type="InterPro" id="IPR002942">
    <property type="entry name" value="S4_RNA-bd"/>
</dbReference>
<evidence type="ECO:0000256" key="7">
    <source>
        <dbReference type="RuleBase" id="RU003887"/>
    </source>
</evidence>
<evidence type="ECO:0000313" key="9">
    <source>
        <dbReference type="EMBL" id="MCS2610553.1"/>
    </source>
</evidence>
<dbReference type="SUPFAM" id="SSF55174">
    <property type="entry name" value="Alpha-L RNA-binding motif"/>
    <property type="match status" value="1"/>
</dbReference>
<dbReference type="EC" id="5.4.99.-" evidence="7"/>
<evidence type="ECO:0000259" key="8">
    <source>
        <dbReference type="SMART" id="SM00363"/>
    </source>
</evidence>
<evidence type="ECO:0000256" key="4">
    <source>
        <dbReference type="ARBA" id="ARBA00036749"/>
    </source>
</evidence>
<accession>A0ABT2EG47</accession>
<dbReference type="Gene3D" id="3.30.70.580">
    <property type="entry name" value="Pseudouridine synthase I, catalytic domain, N-terminal subdomain"/>
    <property type="match status" value="1"/>
</dbReference>
<dbReference type="Pfam" id="PF00849">
    <property type="entry name" value="PseudoU_synth_2"/>
    <property type="match status" value="1"/>
</dbReference>
<comment type="caution">
    <text evidence="9">The sequence shown here is derived from an EMBL/GenBank/DDBJ whole genome shotgun (WGS) entry which is preliminary data.</text>
</comment>
<evidence type="ECO:0000256" key="3">
    <source>
        <dbReference type="ARBA" id="ARBA00023235"/>
    </source>
</evidence>
<dbReference type="SMART" id="SM00363">
    <property type="entry name" value="S4"/>
    <property type="match status" value="1"/>
</dbReference>
<dbReference type="InterPro" id="IPR036986">
    <property type="entry name" value="S4_RNA-bd_sf"/>
</dbReference>
<gene>
    <name evidence="9" type="ORF">LLY24_14630</name>
</gene>
<dbReference type="InterPro" id="IPR000748">
    <property type="entry name" value="PsdUridine_synth_RsuA/RluB/E/F"/>
</dbReference>
<evidence type="ECO:0000256" key="2">
    <source>
        <dbReference type="ARBA" id="ARBA00022884"/>
    </source>
</evidence>
<evidence type="ECO:0000256" key="6">
    <source>
        <dbReference type="PROSITE-ProRule" id="PRU00182"/>
    </source>
</evidence>
<dbReference type="InterPro" id="IPR020094">
    <property type="entry name" value="TruA/RsuA/RluB/E/F_N"/>
</dbReference>
<dbReference type="EMBL" id="JAJISC010000007">
    <property type="protein sequence ID" value="MCS2610553.1"/>
    <property type="molecule type" value="Genomic_DNA"/>
</dbReference>
<evidence type="ECO:0000256" key="5">
    <source>
        <dbReference type="ARBA" id="ARBA00037590"/>
    </source>
</evidence>
<dbReference type="Proteomes" id="UP001165542">
    <property type="component" value="Unassembled WGS sequence"/>
</dbReference>
<dbReference type="PROSITE" id="PS50889">
    <property type="entry name" value="S4"/>
    <property type="match status" value="1"/>
</dbReference>
<name>A0ABT2EG47_9GAMM</name>
<dbReference type="InterPro" id="IPR018496">
    <property type="entry name" value="PsdUridine_synth_RsuA/RluB_CS"/>
</dbReference>
<comment type="catalytic activity">
    <reaction evidence="4">
        <text>uridine(516) in 16S rRNA = pseudouridine(516) in 16S rRNA</text>
        <dbReference type="Rhea" id="RHEA:38867"/>
        <dbReference type="Rhea" id="RHEA-COMP:10089"/>
        <dbReference type="Rhea" id="RHEA-COMP:10090"/>
        <dbReference type="ChEBI" id="CHEBI:65314"/>
        <dbReference type="ChEBI" id="CHEBI:65315"/>
        <dbReference type="EC" id="5.4.99.19"/>
    </reaction>
</comment>
<dbReference type="SUPFAM" id="SSF55120">
    <property type="entry name" value="Pseudouridine synthase"/>
    <property type="match status" value="1"/>
</dbReference>
<dbReference type="CDD" id="cd02553">
    <property type="entry name" value="PseudoU_synth_RsuA"/>
    <property type="match status" value="1"/>
</dbReference>
<dbReference type="InterPro" id="IPR042092">
    <property type="entry name" value="PsdUridine_s_RsuA/RluB/E/F_cat"/>
</dbReference>
<dbReference type="Gene3D" id="3.10.290.10">
    <property type="entry name" value="RNA-binding S4 domain"/>
    <property type="match status" value="1"/>
</dbReference>
<dbReference type="RefSeq" id="WP_259037218.1">
    <property type="nucleotide sequence ID" value="NZ_JAJISC010000007.1"/>
</dbReference>
<reference evidence="9" key="1">
    <citation type="submission" date="2021-11" db="EMBL/GenBank/DDBJ databases">
        <title>Halomonas sp., isolated from a coastal aquaculture zone in Dongshan Bay.</title>
        <authorList>
            <person name="Lin W."/>
        </authorList>
    </citation>
    <scope>NUCLEOTIDE SEQUENCE</scope>
    <source>
        <strain evidence="9">Yzlin-01</strain>
    </source>
</reference>
<feature type="domain" description="RNA-binding S4" evidence="8">
    <location>
        <begin position="1"/>
        <end position="59"/>
    </location>
</feature>
<sequence>MRLDRFLGETTPLTRSLAKRALKNGEVTLNGEPVKQGALQIDPDQDRVSWQGETLALIGLRYVMLHKPVDIECTARRGLYPRAIDLVELPKAERLQPVGRLDVDTTGLLLLTDDGQWLHRITSPKHRCAKVYVAELAEAMEGERAQRAIEQMREGVLLDGEETPTQPAELRFLSPQRAELSITEGRYHQVKRMFAAVGNHVEQLHRRAIGPIELDSQLAPGEWRELTPDEIALF</sequence>
<dbReference type="InterPro" id="IPR050343">
    <property type="entry name" value="RsuA_PseudoU_synthase"/>
</dbReference>
<keyword evidence="10" id="KW-1185">Reference proteome</keyword>
<dbReference type="Pfam" id="PF01479">
    <property type="entry name" value="S4"/>
    <property type="match status" value="1"/>
</dbReference>
<keyword evidence="2 6" id="KW-0694">RNA-binding</keyword>
<comment type="similarity">
    <text evidence="1 7">Belongs to the pseudouridine synthase RsuA family.</text>
</comment>
<dbReference type="PROSITE" id="PS01149">
    <property type="entry name" value="PSI_RSU"/>
    <property type="match status" value="1"/>
</dbReference>
<keyword evidence="3 7" id="KW-0413">Isomerase</keyword>
<evidence type="ECO:0000256" key="1">
    <source>
        <dbReference type="ARBA" id="ARBA00008348"/>
    </source>
</evidence>
<dbReference type="Gene3D" id="3.30.70.1560">
    <property type="entry name" value="Alpha-L RNA-binding motif"/>
    <property type="match status" value="1"/>
</dbReference>
<protein>
    <recommendedName>
        <fullName evidence="7">Pseudouridine synthase</fullName>
        <ecNumber evidence="7">5.4.99.-</ecNumber>
    </recommendedName>
</protein>
<dbReference type="InterPro" id="IPR020103">
    <property type="entry name" value="PsdUridine_synth_cat_dom_sf"/>
</dbReference>
<evidence type="ECO:0000313" key="10">
    <source>
        <dbReference type="Proteomes" id="UP001165542"/>
    </source>
</evidence>
<dbReference type="PANTHER" id="PTHR47683">
    <property type="entry name" value="PSEUDOURIDINE SYNTHASE FAMILY PROTEIN-RELATED"/>
    <property type="match status" value="1"/>
</dbReference>